<gene>
    <name evidence="1" type="primary">Necator_chrIII.g11785</name>
    <name evidence="1" type="ORF">RB195_011020</name>
</gene>
<keyword evidence="2" id="KW-1185">Reference proteome</keyword>
<accession>A0ABR1D0N1</accession>
<organism evidence="1 2">
    <name type="scientific">Necator americanus</name>
    <name type="common">Human hookworm</name>
    <dbReference type="NCBI Taxonomy" id="51031"/>
    <lineage>
        <taxon>Eukaryota</taxon>
        <taxon>Metazoa</taxon>
        <taxon>Ecdysozoa</taxon>
        <taxon>Nematoda</taxon>
        <taxon>Chromadorea</taxon>
        <taxon>Rhabditida</taxon>
        <taxon>Rhabditina</taxon>
        <taxon>Rhabditomorpha</taxon>
        <taxon>Strongyloidea</taxon>
        <taxon>Ancylostomatidae</taxon>
        <taxon>Bunostominae</taxon>
        <taxon>Necator</taxon>
    </lineage>
</organism>
<evidence type="ECO:0000313" key="1">
    <source>
        <dbReference type="EMBL" id="KAK6744069.1"/>
    </source>
</evidence>
<dbReference type="EMBL" id="JAVFWL010000003">
    <property type="protein sequence ID" value="KAK6744069.1"/>
    <property type="molecule type" value="Genomic_DNA"/>
</dbReference>
<sequence length="86" mass="10113">MVFALLSFTDQWKLIVVAFSAKLVNNQRTASATHRLLPHRRESDTTIPFPIPLFSRQVKEIEHSISSHNNLKEHCHTTRENWWIHP</sequence>
<evidence type="ECO:0000313" key="2">
    <source>
        <dbReference type="Proteomes" id="UP001303046"/>
    </source>
</evidence>
<dbReference type="Proteomes" id="UP001303046">
    <property type="component" value="Unassembled WGS sequence"/>
</dbReference>
<proteinExistence type="predicted"/>
<reference evidence="1 2" key="1">
    <citation type="submission" date="2023-08" db="EMBL/GenBank/DDBJ databases">
        <title>A Necator americanus chromosomal reference genome.</title>
        <authorList>
            <person name="Ilik V."/>
            <person name="Petrzelkova K.J."/>
            <person name="Pardy F."/>
            <person name="Fuh T."/>
            <person name="Niatou-Singa F.S."/>
            <person name="Gouil Q."/>
            <person name="Baker L."/>
            <person name="Ritchie M.E."/>
            <person name="Jex A.R."/>
            <person name="Gazzola D."/>
            <person name="Li H."/>
            <person name="Toshio Fujiwara R."/>
            <person name="Zhan B."/>
            <person name="Aroian R.V."/>
            <person name="Pafco B."/>
            <person name="Schwarz E.M."/>
        </authorList>
    </citation>
    <scope>NUCLEOTIDE SEQUENCE [LARGE SCALE GENOMIC DNA]</scope>
    <source>
        <strain evidence="1 2">Aroian</strain>
        <tissue evidence="1">Whole animal</tissue>
    </source>
</reference>
<comment type="caution">
    <text evidence="1">The sequence shown here is derived from an EMBL/GenBank/DDBJ whole genome shotgun (WGS) entry which is preliminary data.</text>
</comment>
<name>A0ABR1D0N1_NECAM</name>
<protein>
    <submittedName>
        <fullName evidence="1">Uncharacterized protein</fullName>
    </submittedName>
</protein>